<evidence type="ECO:0000256" key="2">
    <source>
        <dbReference type="ARBA" id="ARBA00004752"/>
    </source>
</evidence>
<evidence type="ECO:0000256" key="9">
    <source>
        <dbReference type="ARBA" id="ARBA00023316"/>
    </source>
</evidence>
<comment type="catalytic activity">
    <reaction evidence="12 13">
        <text>phosphoenolpyruvate + UDP-N-acetyl-alpha-D-glucosamine = UDP-N-acetyl-3-O-(1-carboxyvinyl)-alpha-D-glucosamine + phosphate</text>
        <dbReference type="Rhea" id="RHEA:18681"/>
        <dbReference type="ChEBI" id="CHEBI:43474"/>
        <dbReference type="ChEBI" id="CHEBI:57705"/>
        <dbReference type="ChEBI" id="CHEBI:58702"/>
        <dbReference type="ChEBI" id="CHEBI:68483"/>
        <dbReference type="EC" id="2.5.1.7"/>
    </reaction>
</comment>
<feature type="active site" description="Proton donor" evidence="13">
    <location>
        <position position="117"/>
    </location>
</feature>
<dbReference type="NCBIfam" id="TIGR01072">
    <property type="entry name" value="murA"/>
    <property type="match status" value="1"/>
</dbReference>
<dbReference type="InterPro" id="IPR005750">
    <property type="entry name" value="UDP_GlcNAc_COvinyl_MurA"/>
</dbReference>
<evidence type="ECO:0000313" key="15">
    <source>
        <dbReference type="EMBL" id="MBF4807273.1"/>
    </source>
</evidence>
<evidence type="ECO:0000256" key="5">
    <source>
        <dbReference type="ARBA" id="ARBA00022679"/>
    </source>
</evidence>
<dbReference type="Proteomes" id="UP000698335">
    <property type="component" value="Unassembled WGS sequence"/>
</dbReference>
<keyword evidence="8 13" id="KW-0131">Cell cycle</keyword>
<dbReference type="GO" id="GO:0019277">
    <property type="term" value="P:UDP-N-acetylgalactosamine biosynthetic process"/>
    <property type="evidence" value="ECO:0007669"/>
    <property type="project" value="InterPro"/>
</dbReference>
<evidence type="ECO:0000256" key="1">
    <source>
        <dbReference type="ARBA" id="ARBA00004496"/>
    </source>
</evidence>
<dbReference type="PANTHER" id="PTHR43783:SF1">
    <property type="entry name" value="UDP-N-ACETYLGLUCOSAMINE 1-CARBOXYVINYLTRANSFERASE"/>
    <property type="match status" value="1"/>
</dbReference>
<dbReference type="GO" id="GO:0008760">
    <property type="term" value="F:UDP-N-acetylglucosamine 1-carboxyvinyltransferase activity"/>
    <property type="evidence" value="ECO:0007669"/>
    <property type="project" value="UniProtKB-UniRule"/>
</dbReference>
<dbReference type="InterPro" id="IPR013792">
    <property type="entry name" value="RNA3'P_cycl/enolpyr_Trfase_a/b"/>
</dbReference>
<feature type="domain" description="Enolpyruvate transferase" evidence="14">
    <location>
        <begin position="7"/>
        <end position="407"/>
    </location>
</feature>
<evidence type="ECO:0000256" key="8">
    <source>
        <dbReference type="ARBA" id="ARBA00023306"/>
    </source>
</evidence>
<dbReference type="GO" id="GO:0009252">
    <property type="term" value="P:peptidoglycan biosynthetic process"/>
    <property type="evidence" value="ECO:0007669"/>
    <property type="project" value="UniProtKB-UniRule"/>
</dbReference>
<comment type="caution">
    <text evidence="15">The sequence shown here is derived from an EMBL/GenBank/DDBJ whole genome shotgun (WGS) entry which is preliminary data.</text>
</comment>
<keyword evidence="5 13" id="KW-0808">Transferase</keyword>
<keyword evidence="7 13" id="KW-0573">Peptidoglycan synthesis</keyword>
<dbReference type="Gene3D" id="3.65.10.10">
    <property type="entry name" value="Enolpyruvate transferase domain"/>
    <property type="match status" value="2"/>
</dbReference>
<dbReference type="CDD" id="cd01555">
    <property type="entry name" value="UdpNAET"/>
    <property type="match status" value="1"/>
</dbReference>
<dbReference type="EC" id="2.5.1.7" evidence="13"/>
<evidence type="ECO:0000256" key="13">
    <source>
        <dbReference type="HAMAP-Rule" id="MF_00111"/>
    </source>
</evidence>
<dbReference type="EMBL" id="JABZGW010000019">
    <property type="protein sequence ID" value="MBF4807273.1"/>
    <property type="molecule type" value="Genomic_DNA"/>
</dbReference>
<keyword evidence="6 13" id="KW-0133">Cell shape</keyword>
<evidence type="ECO:0000256" key="4">
    <source>
        <dbReference type="ARBA" id="ARBA00022618"/>
    </source>
</evidence>
<dbReference type="AlphaFoldDB" id="A0A930YMT0"/>
<evidence type="ECO:0000256" key="12">
    <source>
        <dbReference type="ARBA" id="ARBA00047527"/>
    </source>
</evidence>
<name>A0A930YMT0_9ACTN</name>
<organism evidence="15 16">
    <name type="scientific">Lancefieldella rimae</name>
    <dbReference type="NCBI Taxonomy" id="1383"/>
    <lineage>
        <taxon>Bacteria</taxon>
        <taxon>Bacillati</taxon>
        <taxon>Actinomycetota</taxon>
        <taxon>Coriobacteriia</taxon>
        <taxon>Coriobacteriales</taxon>
        <taxon>Atopobiaceae</taxon>
        <taxon>Lancefieldella</taxon>
    </lineage>
</organism>
<feature type="modified residue" description="2-(S-cysteinyl)pyruvic acid O-phosphothioketal" evidence="13">
    <location>
        <position position="117"/>
    </location>
</feature>
<evidence type="ECO:0000313" key="16">
    <source>
        <dbReference type="Proteomes" id="UP000698335"/>
    </source>
</evidence>
<gene>
    <name evidence="13 15" type="primary">murA</name>
    <name evidence="15" type="ORF">HXK26_01060</name>
</gene>
<dbReference type="HAMAP" id="MF_00111">
    <property type="entry name" value="MurA"/>
    <property type="match status" value="1"/>
</dbReference>
<dbReference type="InterPro" id="IPR001986">
    <property type="entry name" value="Enolpyruvate_Tfrase_dom"/>
</dbReference>
<keyword evidence="9 13" id="KW-0961">Cell wall biogenesis/degradation</keyword>
<comment type="pathway">
    <text evidence="2 13">Cell wall biogenesis; peptidoglycan biosynthesis.</text>
</comment>
<evidence type="ECO:0000256" key="7">
    <source>
        <dbReference type="ARBA" id="ARBA00022984"/>
    </source>
</evidence>
<dbReference type="InterPro" id="IPR036968">
    <property type="entry name" value="Enolpyruvate_Tfrase_sf"/>
</dbReference>
<dbReference type="Pfam" id="PF00275">
    <property type="entry name" value="EPSP_synthase"/>
    <property type="match status" value="1"/>
</dbReference>
<dbReference type="GO" id="GO:0071555">
    <property type="term" value="P:cell wall organization"/>
    <property type="evidence" value="ECO:0007669"/>
    <property type="project" value="UniProtKB-KW"/>
</dbReference>
<feature type="binding site" evidence="13">
    <location>
        <position position="328"/>
    </location>
    <ligand>
        <name>UDP-N-acetyl-alpha-D-glucosamine</name>
        <dbReference type="ChEBI" id="CHEBI:57705"/>
    </ligand>
</feature>
<dbReference type="PANTHER" id="PTHR43783">
    <property type="entry name" value="UDP-N-ACETYLGLUCOSAMINE 1-CARBOXYVINYLTRANSFERASE"/>
    <property type="match status" value="1"/>
</dbReference>
<comment type="subcellular location">
    <subcellularLocation>
        <location evidence="1 13">Cytoplasm</location>
    </subcellularLocation>
</comment>
<protein>
    <recommendedName>
        <fullName evidence="13">UDP-N-acetylglucosamine 1-carboxyvinyltransferase</fullName>
        <ecNumber evidence="13">2.5.1.7</ecNumber>
    </recommendedName>
    <alternativeName>
        <fullName evidence="13">Enoylpyruvate transferase</fullName>
    </alternativeName>
    <alternativeName>
        <fullName evidence="13">UDP-N-acetylglucosamine enolpyruvyl transferase</fullName>
        <shortName evidence="13">EPT</shortName>
    </alternativeName>
</protein>
<comment type="caution">
    <text evidence="13">Lacks conserved residue(s) required for the propagation of feature annotation.</text>
</comment>
<accession>A0A930YMT0</accession>
<evidence type="ECO:0000259" key="14">
    <source>
        <dbReference type="Pfam" id="PF00275"/>
    </source>
</evidence>
<keyword evidence="3 13" id="KW-0963">Cytoplasm</keyword>
<dbReference type="NCBIfam" id="NF006873">
    <property type="entry name" value="PRK09369.1"/>
    <property type="match status" value="1"/>
</dbReference>
<evidence type="ECO:0000256" key="3">
    <source>
        <dbReference type="ARBA" id="ARBA00022490"/>
    </source>
</evidence>
<dbReference type="GO" id="GO:0005737">
    <property type="term" value="C:cytoplasm"/>
    <property type="evidence" value="ECO:0007669"/>
    <property type="project" value="UniProtKB-SubCell"/>
</dbReference>
<dbReference type="GO" id="GO:0008360">
    <property type="term" value="P:regulation of cell shape"/>
    <property type="evidence" value="ECO:0007669"/>
    <property type="project" value="UniProtKB-KW"/>
</dbReference>
<sequence>MDVIQIEGGHTVTGQVTVEGAKNSALKLMAATIMAPGVTTLTNVPDIADVHVMGKVLKTLGARIEVVDKHTLKIDTADINSWETPYSLVAQMRASTAVLGPLISRFGKAIVAMPGGCNIGARKIDMHILGLEALGVTFKVAHGNIHASAPNGIVGETVSLAFASVGATENLMMASVFAKGTTVIDNAAREPEIVDLANLLNEMGAHIIGAGTPVIEIHGVTELHPCEHAVVGDRIEAGTFLAIGALTGDPIRVNGFDPKHLGLVLKKYEQMGINIEYGSRWACASRQKPLKAIDIQTLPFPGFPTDMQAQTMTLLALSEGSCIITENVFESRFMLASELQRMGADITIEGHHAIVRGVDGFEGTQVKSPDLRGGAALVMAGLVAEGETTVSAIHHIDRGYEGFVEKLVSLGAHAKRTTVPDEEDLFGE</sequence>
<feature type="binding site" evidence="13">
    <location>
        <begin position="22"/>
        <end position="23"/>
    </location>
    <ligand>
        <name>phosphoenolpyruvate</name>
        <dbReference type="ChEBI" id="CHEBI:58702"/>
    </ligand>
</feature>
<dbReference type="InterPro" id="IPR050068">
    <property type="entry name" value="MurA_subfamily"/>
</dbReference>
<evidence type="ECO:0000256" key="6">
    <source>
        <dbReference type="ARBA" id="ARBA00022960"/>
    </source>
</evidence>
<keyword evidence="4 13" id="KW-0132">Cell division</keyword>
<keyword evidence="13" id="KW-0670">Pyruvate</keyword>
<reference evidence="15" key="1">
    <citation type="submission" date="2020-04" db="EMBL/GenBank/DDBJ databases">
        <title>Deep metagenomics examines the oral microbiome during advanced dental caries in children, revealing novel taxa and co-occurrences with host molecules.</title>
        <authorList>
            <person name="Baker J.L."/>
            <person name="Morton J.T."/>
            <person name="Dinis M."/>
            <person name="Alvarez R."/>
            <person name="Tran N.C."/>
            <person name="Knight R."/>
            <person name="Edlund A."/>
        </authorList>
    </citation>
    <scope>NUCLEOTIDE SEQUENCE</scope>
    <source>
        <strain evidence="15">JCVI_38_bin.5</strain>
    </source>
</reference>
<comment type="function">
    <text evidence="10 13">Cell wall formation. Adds enolpyruvyl to UDP-N-acetylglucosamine.</text>
</comment>
<dbReference type="SUPFAM" id="SSF55205">
    <property type="entry name" value="EPT/RTPC-like"/>
    <property type="match status" value="1"/>
</dbReference>
<dbReference type="GO" id="GO:0051301">
    <property type="term" value="P:cell division"/>
    <property type="evidence" value="ECO:0007669"/>
    <property type="project" value="UniProtKB-KW"/>
</dbReference>
<feature type="binding site" evidence="13">
    <location>
        <position position="306"/>
    </location>
    <ligand>
        <name>UDP-N-acetyl-alpha-D-glucosamine</name>
        <dbReference type="ChEBI" id="CHEBI:57705"/>
    </ligand>
</feature>
<comment type="similarity">
    <text evidence="11 13">Belongs to the EPSP synthase family. MurA subfamily.</text>
</comment>
<proteinExistence type="inferred from homology"/>
<evidence type="ECO:0000256" key="10">
    <source>
        <dbReference type="ARBA" id="ARBA00037534"/>
    </source>
</evidence>
<evidence type="ECO:0000256" key="11">
    <source>
        <dbReference type="ARBA" id="ARBA00038367"/>
    </source>
</evidence>
<feature type="binding site" evidence="13">
    <location>
        <position position="93"/>
    </location>
    <ligand>
        <name>UDP-N-acetyl-alpha-D-glucosamine</name>
        <dbReference type="ChEBI" id="CHEBI:57705"/>
    </ligand>
</feature>